<reference evidence="1 2" key="1">
    <citation type="submission" date="2017-04" db="EMBL/GenBank/DDBJ databases">
        <authorList>
            <person name="Afonso C.L."/>
            <person name="Miller P.J."/>
            <person name="Scott M.A."/>
            <person name="Spackman E."/>
            <person name="Goraichik I."/>
            <person name="Dimitrov K.M."/>
            <person name="Suarez D.L."/>
            <person name="Swayne D.E."/>
        </authorList>
    </citation>
    <scope>NUCLEOTIDE SEQUENCE [LARGE SCALE GENOMIC DNA]</scope>
    <source>
        <strain evidence="1 2">CGMCC 1.10972</strain>
    </source>
</reference>
<evidence type="ECO:0000313" key="2">
    <source>
        <dbReference type="Proteomes" id="UP000192656"/>
    </source>
</evidence>
<gene>
    <name evidence="1" type="ORF">SAMN06297251_105202</name>
</gene>
<dbReference type="STRING" id="937218.SAMN06297251_105202"/>
<dbReference type="Proteomes" id="UP000192656">
    <property type="component" value="Unassembled WGS sequence"/>
</dbReference>
<protein>
    <submittedName>
        <fullName evidence="1">Uncharacterized protein</fullName>
    </submittedName>
</protein>
<dbReference type="EMBL" id="FWXR01000005">
    <property type="protein sequence ID" value="SMC66004.1"/>
    <property type="molecule type" value="Genomic_DNA"/>
</dbReference>
<proteinExistence type="predicted"/>
<accession>A0A1W2AZH9</accession>
<sequence>MRATLKDRQATARWGWSSTAFRAIRPASQRPDRLNVFVECCALSR</sequence>
<name>A0A1W2AZH9_9HYPH</name>
<organism evidence="1 2">
    <name type="scientific">Fulvimarina manganoxydans</name>
    <dbReference type="NCBI Taxonomy" id="937218"/>
    <lineage>
        <taxon>Bacteria</taxon>
        <taxon>Pseudomonadati</taxon>
        <taxon>Pseudomonadota</taxon>
        <taxon>Alphaproteobacteria</taxon>
        <taxon>Hyphomicrobiales</taxon>
        <taxon>Aurantimonadaceae</taxon>
        <taxon>Fulvimarina</taxon>
    </lineage>
</organism>
<dbReference type="AlphaFoldDB" id="A0A1W2AZH9"/>
<evidence type="ECO:0000313" key="1">
    <source>
        <dbReference type="EMBL" id="SMC66004.1"/>
    </source>
</evidence>
<keyword evidence="2" id="KW-1185">Reference proteome</keyword>